<dbReference type="KEGG" id="bhc:JFL75_08180"/>
<accession>A0A7T8BBZ2</accession>
<dbReference type="Proteomes" id="UP000595917">
    <property type="component" value="Chromosome"/>
</dbReference>
<organism evidence="1 2">
    <name type="scientific">Breznakiella homolactica</name>
    <dbReference type="NCBI Taxonomy" id="2798577"/>
    <lineage>
        <taxon>Bacteria</taxon>
        <taxon>Pseudomonadati</taxon>
        <taxon>Spirochaetota</taxon>
        <taxon>Spirochaetia</taxon>
        <taxon>Spirochaetales</taxon>
        <taxon>Breznakiellaceae</taxon>
        <taxon>Breznakiella</taxon>
    </lineage>
</organism>
<dbReference type="RefSeq" id="WP_215628186.1">
    <property type="nucleotide sequence ID" value="NZ_CP067089.2"/>
</dbReference>
<reference evidence="1" key="1">
    <citation type="submission" date="2021-01" db="EMBL/GenBank/DDBJ databases">
        <title>Description of Breznakiella homolactica.</title>
        <authorList>
            <person name="Song Y."/>
            <person name="Brune A."/>
        </authorList>
    </citation>
    <scope>NUCLEOTIDE SEQUENCE</scope>
    <source>
        <strain evidence="1">RmG30</strain>
    </source>
</reference>
<evidence type="ECO:0008006" key="3">
    <source>
        <dbReference type="Google" id="ProtNLM"/>
    </source>
</evidence>
<sequence>MIRTGYPFYGQDVGILVFSTTTPRIPGDAGNALSFPYPVCYQIVEGGFADLIDGSPQIRRNLLNAIEALKAKGISAVVGDCGLMSLYQRDMAAESGLITAASSLCQIPLIWQLIGKKGKIGIITGHSELLKEAHLLQSGWTPEIPLVIQGMEDEAHFEEIVIKGGHALKPELMEQDVRRACRKLQERDGDLRAVLIECSNLATFSRMVRDETGLPVFDLIGAADLVAHSVCPRNFSPA</sequence>
<name>A0A7T8BBZ2_9SPIR</name>
<evidence type="ECO:0000313" key="2">
    <source>
        <dbReference type="Proteomes" id="UP000595917"/>
    </source>
</evidence>
<keyword evidence="2" id="KW-1185">Reference proteome</keyword>
<protein>
    <recommendedName>
        <fullName evidence="3">Aspartate/glutamate racemase family protein</fullName>
    </recommendedName>
</protein>
<gene>
    <name evidence="1" type="ORF">JFL75_08180</name>
</gene>
<evidence type="ECO:0000313" key="1">
    <source>
        <dbReference type="EMBL" id="QQO10881.1"/>
    </source>
</evidence>
<dbReference type="AlphaFoldDB" id="A0A7T8BBZ2"/>
<proteinExistence type="predicted"/>
<dbReference type="EMBL" id="CP067089">
    <property type="protein sequence ID" value="QQO10881.1"/>
    <property type="molecule type" value="Genomic_DNA"/>
</dbReference>